<gene>
    <name evidence="2" type="ORF">SEVIR_5G206050v2</name>
</gene>
<keyword evidence="3" id="KW-1185">Reference proteome</keyword>
<protein>
    <submittedName>
        <fullName evidence="2">Uncharacterized protein</fullName>
    </submittedName>
</protein>
<dbReference type="Proteomes" id="UP000298652">
    <property type="component" value="Chromosome 5"/>
</dbReference>
<reference evidence="2" key="1">
    <citation type="submission" date="2019-03" db="EMBL/GenBank/DDBJ databases">
        <title>WGS assembly of Setaria viridis.</title>
        <authorList>
            <person name="Huang P."/>
            <person name="Jenkins J."/>
            <person name="Grimwood J."/>
            <person name="Barry K."/>
            <person name="Healey A."/>
            <person name="Mamidi S."/>
            <person name="Sreedasyam A."/>
            <person name="Shu S."/>
            <person name="Feldman M."/>
            <person name="Wu J."/>
            <person name="Yu Y."/>
            <person name="Chen C."/>
            <person name="Johnson J."/>
            <person name="Rokhsar D."/>
            <person name="Baxter I."/>
            <person name="Schmutz J."/>
            <person name="Brutnell T."/>
            <person name="Kellogg E."/>
        </authorList>
    </citation>
    <scope>NUCLEOTIDE SEQUENCE [LARGE SCALE GENOMIC DNA]</scope>
</reference>
<evidence type="ECO:0000256" key="1">
    <source>
        <dbReference type="SAM" id="MobiDB-lite"/>
    </source>
</evidence>
<evidence type="ECO:0000313" key="3">
    <source>
        <dbReference type="Proteomes" id="UP000298652"/>
    </source>
</evidence>
<name>A0A4U6UG34_SETVI</name>
<feature type="region of interest" description="Disordered" evidence="1">
    <location>
        <begin position="1"/>
        <end position="35"/>
    </location>
</feature>
<proteinExistence type="predicted"/>
<dbReference type="Gramene" id="TKW15050">
    <property type="protein sequence ID" value="TKW15050"/>
    <property type="gene ID" value="SEVIR_5G206050v2"/>
</dbReference>
<sequence>MAVVEKRKTTKNCSSSSSRRHYRNLRHPSTCMHPQDMGRFASGKPLLQKLKAGVDSSREASSEGIRQQWSITLMSYIIVASSVQGATLALLQANIPSIVVEGPLYLSAQLMNF</sequence>
<dbReference type="OMA" id="WSITLMS"/>
<dbReference type="AlphaFoldDB" id="A0A4U6UG34"/>
<accession>A0A4U6UG34</accession>
<dbReference type="EMBL" id="CM016556">
    <property type="protein sequence ID" value="TKW15050.1"/>
    <property type="molecule type" value="Genomic_DNA"/>
</dbReference>
<evidence type="ECO:0000313" key="2">
    <source>
        <dbReference type="EMBL" id="TKW15050.1"/>
    </source>
</evidence>
<organism evidence="2 3">
    <name type="scientific">Setaria viridis</name>
    <name type="common">Green bristlegrass</name>
    <name type="synonym">Setaria italica subsp. viridis</name>
    <dbReference type="NCBI Taxonomy" id="4556"/>
    <lineage>
        <taxon>Eukaryota</taxon>
        <taxon>Viridiplantae</taxon>
        <taxon>Streptophyta</taxon>
        <taxon>Embryophyta</taxon>
        <taxon>Tracheophyta</taxon>
        <taxon>Spermatophyta</taxon>
        <taxon>Magnoliopsida</taxon>
        <taxon>Liliopsida</taxon>
        <taxon>Poales</taxon>
        <taxon>Poaceae</taxon>
        <taxon>PACMAD clade</taxon>
        <taxon>Panicoideae</taxon>
        <taxon>Panicodae</taxon>
        <taxon>Paniceae</taxon>
        <taxon>Cenchrinae</taxon>
        <taxon>Setaria</taxon>
    </lineage>
</organism>